<dbReference type="InterPro" id="IPR015943">
    <property type="entry name" value="WD40/YVTN_repeat-like_dom_sf"/>
</dbReference>
<dbReference type="EMBL" id="CP073355">
    <property type="protein sequence ID" value="URA10399.1"/>
    <property type="molecule type" value="Genomic_DNA"/>
</dbReference>
<evidence type="ECO:0000313" key="2">
    <source>
        <dbReference type="EMBL" id="URA10399.1"/>
    </source>
</evidence>
<dbReference type="InterPro" id="IPR019405">
    <property type="entry name" value="Lactonase_7-beta_prop"/>
</dbReference>
<reference evidence="2" key="2">
    <citation type="submission" date="2022-06" db="EMBL/GenBank/DDBJ databases">
        <title>Thermospira aquatica gen. nov., sp. nov.</title>
        <authorList>
            <person name="Ben Ali Gam Z."/>
            <person name="Labat M."/>
        </authorList>
    </citation>
    <scope>NUCLEOTIDE SEQUENCE</scope>
    <source>
        <strain evidence="2">F1F22</strain>
    </source>
</reference>
<evidence type="ECO:0000259" key="1">
    <source>
        <dbReference type="Pfam" id="PF08308"/>
    </source>
</evidence>
<dbReference type="PANTHER" id="PTHR47197">
    <property type="entry name" value="PROTEIN NIRF"/>
    <property type="match status" value="1"/>
</dbReference>
<dbReference type="PANTHER" id="PTHR47197:SF3">
    <property type="entry name" value="DIHYDRO-HEME D1 DEHYDROGENASE"/>
    <property type="match status" value="1"/>
</dbReference>
<proteinExistence type="predicted"/>
<dbReference type="Gene3D" id="2.130.10.10">
    <property type="entry name" value="YVTN repeat-like/Quinoprotein amine dehydrogenase"/>
    <property type="match status" value="1"/>
</dbReference>
<name>A0AAX3BDP9_9SPIR</name>
<organism evidence="2 3">
    <name type="scientific">Thermospira aquatica</name>
    <dbReference type="NCBI Taxonomy" id="2828656"/>
    <lineage>
        <taxon>Bacteria</taxon>
        <taxon>Pseudomonadati</taxon>
        <taxon>Spirochaetota</taxon>
        <taxon>Spirochaetia</taxon>
        <taxon>Brevinematales</taxon>
        <taxon>Thermospiraceae</taxon>
        <taxon>Thermospira</taxon>
    </lineage>
</organism>
<dbReference type="InterPro" id="IPR051200">
    <property type="entry name" value="Host-pathogen_enzymatic-act"/>
</dbReference>
<dbReference type="AlphaFoldDB" id="A0AAX3BDP9"/>
<feature type="domain" description="PEGA" evidence="1">
    <location>
        <begin position="23"/>
        <end position="74"/>
    </location>
</feature>
<dbReference type="Pfam" id="PF10282">
    <property type="entry name" value="Lactonase"/>
    <property type="match status" value="1"/>
</dbReference>
<dbReference type="Pfam" id="PF08308">
    <property type="entry name" value="PEGA"/>
    <property type="match status" value="1"/>
</dbReference>
<dbReference type="SUPFAM" id="SSF50969">
    <property type="entry name" value="YVTN repeat-like/Quinoprotein amine dehydrogenase"/>
    <property type="match status" value="1"/>
</dbReference>
<dbReference type="InterPro" id="IPR011044">
    <property type="entry name" value="Quino_amine_DH_bsu"/>
</dbReference>
<dbReference type="Proteomes" id="UP001056539">
    <property type="component" value="Chromosome"/>
</dbReference>
<evidence type="ECO:0000313" key="3">
    <source>
        <dbReference type="Proteomes" id="UP001056539"/>
    </source>
</evidence>
<accession>A0AAX3BDP9</accession>
<sequence>MNIWRLGWWLVFVLKGIALALPLRVESVPEKAVVYLGEKKVGTTPFVTNLLPGTYTVSLEKSGYKTYITEISVPGKVWARLLSTNSHFCFVKRFATGHQPKDVIFSPDDRYLYVSLLDAPKIQIYDCQNGDLRDVFIPEERRPYRGLVEGVFTPDGSEYWFTQMHTDGRIFVLDTKSFQIKTNFASHGNWTKVGEFTPDGSVYYVSHWLSHDVTYFAVSNYAYLGRVKTRGVSPRGVGFSLDGRYLYVVFYESGHIAKYDRFNNHKEVVFLYNGGGSNGRFRPDYVRGIAFINNLRRNHFVVYDLKNDTIVKRVQTWVHPNNLKLSPQNRYIYISTRGPDNPKGYLLRSPKNGRIQVFDSYKDYRLVEEFEVGNQPIGIAISSDHRLLAICNFMDDTVEIYTNESLRE</sequence>
<dbReference type="RefSeq" id="WP_271435529.1">
    <property type="nucleotide sequence ID" value="NZ_CP073355.1"/>
</dbReference>
<reference evidence="2" key="1">
    <citation type="submission" date="2021-04" db="EMBL/GenBank/DDBJ databases">
        <authorList>
            <person name="Postec A."/>
        </authorList>
    </citation>
    <scope>NUCLEOTIDE SEQUENCE</scope>
    <source>
        <strain evidence="2">F1F22</strain>
    </source>
</reference>
<dbReference type="KEGG" id="taqu:KDW03_00930"/>
<dbReference type="InterPro" id="IPR013229">
    <property type="entry name" value="PEGA"/>
</dbReference>
<protein>
    <submittedName>
        <fullName evidence="2">Beta-propeller fold lactonase family protein</fullName>
    </submittedName>
</protein>
<gene>
    <name evidence="2" type="ORF">KDW03_00930</name>
</gene>
<keyword evidence="3" id="KW-1185">Reference proteome</keyword>